<dbReference type="Gene3D" id="1.10.150.240">
    <property type="entry name" value="Putative phosphatase, domain 2"/>
    <property type="match status" value="1"/>
</dbReference>
<dbReference type="NCBIfam" id="TIGR01549">
    <property type="entry name" value="HAD-SF-IA-v1"/>
    <property type="match status" value="1"/>
</dbReference>
<protein>
    <submittedName>
        <fullName evidence="4">Putative hydrolase of the HAD superfamily</fullName>
    </submittedName>
</protein>
<dbReference type="SFLD" id="SFLDG01129">
    <property type="entry name" value="C1.5:_HAD__Beta-PGM__Phosphata"/>
    <property type="match status" value="1"/>
</dbReference>
<dbReference type="EMBL" id="FNFF01000002">
    <property type="protein sequence ID" value="SDJ72109.1"/>
    <property type="molecule type" value="Genomic_DNA"/>
</dbReference>
<dbReference type="PANTHER" id="PTHR46470:SF4">
    <property type="entry name" value="5-AMINO-6-(5-PHOSPHO-D-RIBITYLAMINO)URACIL PHOSPHATASE YIGB"/>
    <property type="match status" value="1"/>
</dbReference>
<dbReference type="GO" id="GO:0016787">
    <property type="term" value="F:hydrolase activity"/>
    <property type="evidence" value="ECO:0007669"/>
    <property type="project" value="UniProtKB-KW"/>
</dbReference>
<dbReference type="InterPro" id="IPR006439">
    <property type="entry name" value="HAD-SF_hydro_IA"/>
</dbReference>
<organism evidence="4 5">
    <name type="scientific">Streptomyces indicus</name>
    <dbReference type="NCBI Taxonomy" id="417292"/>
    <lineage>
        <taxon>Bacteria</taxon>
        <taxon>Bacillati</taxon>
        <taxon>Actinomycetota</taxon>
        <taxon>Actinomycetes</taxon>
        <taxon>Kitasatosporales</taxon>
        <taxon>Streptomycetaceae</taxon>
        <taxon>Streptomyces</taxon>
    </lineage>
</organism>
<evidence type="ECO:0000313" key="4">
    <source>
        <dbReference type="EMBL" id="SDJ72109.1"/>
    </source>
</evidence>
<name>A0A1G8W1H9_9ACTN</name>
<evidence type="ECO:0000256" key="2">
    <source>
        <dbReference type="ARBA" id="ARBA00022801"/>
    </source>
</evidence>
<dbReference type="PRINTS" id="PR00413">
    <property type="entry name" value="HADHALOGNASE"/>
</dbReference>
<dbReference type="STRING" id="417292.SAMN05421806_102181"/>
<dbReference type="Gene3D" id="3.40.50.1000">
    <property type="entry name" value="HAD superfamily/HAD-like"/>
    <property type="match status" value="1"/>
</dbReference>
<sequence>MPTHRDDRMIKAIVWDIDDTIFDYASADSLGMQAHLTAEGLTTRTLDDWKRITREHWARFEAGLVDWEGQRRDRVRAFTGEQLSDAEADNWFERYLGHYEAAWSLFPDTLPALDALAGAYRHGILSNSSLLNQDRKLRTLGVRDRFEAVLCAAELGVAKPEAAAFHAACEAMGLAPHEVAYVGDQPDTDARGAVEAGLLGIWLDRAGLGGRSELLRIRSLEELPGVLAGNTRFGAPDSFG</sequence>
<dbReference type="RefSeq" id="WP_245769201.1">
    <property type="nucleotide sequence ID" value="NZ_FNFF01000002.1"/>
</dbReference>
<evidence type="ECO:0000313" key="5">
    <source>
        <dbReference type="Proteomes" id="UP000199155"/>
    </source>
</evidence>
<dbReference type="PANTHER" id="PTHR46470">
    <property type="entry name" value="N-ACYLNEURAMINATE-9-PHOSPHATASE"/>
    <property type="match status" value="1"/>
</dbReference>
<proteinExistence type="predicted"/>
<dbReference type="Pfam" id="PF00702">
    <property type="entry name" value="Hydrolase"/>
    <property type="match status" value="1"/>
</dbReference>
<evidence type="ECO:0000256" key="1">
    <source>
        <dbReference type="ARBA" id="ARBA00001946"/>
    </source>
</evidence>
<gene>
    <name evidence="4" type="ORF">SAMN05421806_102181</name>
</gene>
<dbReference type="GO" id="GO:0044281">
    <property type="term" value="P:small molecule metabolic process"/>
    <property type="evidence" value="ECO:0007669"/>
    <property type="project" value="UniProtKB-ARBA"/>
</dbReference>
<dbReference type="InterPro" id="IPR023214">
    <property type="entry name" value="HAD_sf"/>
</dbReference>
<dbReference type="InterPro" id="IPR051400">
    <property type="entry name" value="HAD-like_hydrolase"/>
</dbReference>
<evidence type="ECO:0000256" key="3">
    <source>
        <dbReference type="ARBA" id="ARBA00022842"/>
    </source>
</evidence>
<accession>A0A1G8W1H9</accession>
<comment type="cofactor">
    <cofactor evidence="1">
        <name>Mg(2+)</name>
        <dbReference type="ChEBI" id="CHEBI:18420"/>
    </cofactor>
</comment>
<dbReference type="InterPro" id="IPR023198">
    <property type="entry name" value="PGP-like_dom2"/>
</dbReference>
<keyword evidence="2 4" id="KW-0378">Hydrolase</keyword>
<dbReference type="Proteomes" id="UP000199155">
    <property type="component" value="Unassembled WGS sequence"/>
</dbReference>
<dbReference type="SUPFAM" id="SSF56784">
    <property type="entry name" value="HAD-like"/>
    <property type="match status" value="1"/>
</dbReference>
<keyword evidence="3" id="KW-0460">Magnesium</keyword>
<dbReference type="SFLD" id="SFLDS00003">
    <property type="entry name" value="Haloacid_Dehalogenase"/>
    <property type="match status" value="1"/>
</dbReference>
<reference evidence="4 5" key="1">
    <citation type="submission" date="2016-10" db="EMBL/GenBank/DDBJ databases">
        <authorList>
            <person name="de Groot N.N."/>
        </authorList>
    </citation>
    <scope>NUCLEOTIDE SEQUENCE [LARGE SCALE GENOMIC DNA]</scope>
    <source>
        <strain evidence="4 5">CGMCC 4.5727</strain>
    </source>
</reference>
<keyword evidence="5" id="KW-1185">Reference proteome</keyword>
<dbReference type="AlphaFoldDB" id="A0A1G8W1H9"/>
<dbReference type="InterPro" id="IPR036412">
    <property type="entry name" value="HAD-like_sf"/>
</dbReference>